<gene>
    <name evidence="1" type="ORF">PROFUN_07575</name>
</gene>
<comment type="caution">
    <text evidence="1">The sequence shown here is derived from an EMBL/GenBank/DDBJ whole genome shotgun (WGS) entry which is preliminary data.</text>
</comment>
<evidence type="ECO:0000313" key="2">
    <source>
        <dbReference type="Proteomes" id="UP000241769"/>
    </source>
</evidence>
<sequence length="327" mass="38186">MHSPVEAKIDPRSNWKVLADHVFGFCEEMDPWDITAWAVAETRNDPTQGDSFSDGFTRLTGQEMSILDGDDSSDTFCVTEQSTIKPIDTVMFFIREIIVPLLTDPPLISLIGCEDTKSNGFQRVLNEMARLLSQFGEHDFDADISRGSMMSHWTHIMTQKESEWFNLEQAHSAFKIWKNQWTPNMKRLNHHERNIRILLETIYMDTSFHLEDSIEIVQEERPCTLVKMYDKRWISHKSKSSDTTFFSWNKLEVRPSSDIMADMKEGVSVRADFQMKGDVLTVLRLNTVYQIHTPEVGYVQCKYDTLFPLSLRYLYASIRWEWNELED</sequence>
<proteinExistence type="predicted"/>
<dbReference type="Proteomes" id="UP000241769">
    <property type="component" value="Unassembled WGS sequence"/>
</dbReference>
<reference evidence="1 2" key="1">
    <citation type="journal article" date="2018" name="Genome Biol. Evol.">
        <title>Multiple Roots of Fruiting Body Formation in Amoebozoa.</title>
        <authorList>
            <person name="Hillmann F."/>
            <person name="Forbes G."/>
            <person name="Novohradska S."/>
            <person name="Ferling I."/>
            <person name="Riege K."/>
            <person name="Groth M."/>
            <person name="Westermann M."/>
            <person name="Marz M."/>
            <person name="Spaller T."/>
            <person name="Winckler T."/>
            <person name="Schaap P."/>
            <person name="Glockner G."/>
        </authorList>
    </citation>
    <scope>NUCLEOTIDE SEQUENCE [LARGE SCALE GENOMIC DNA]</scope>
    <source>
        <strain evidence="1 2">Jena</strain>
    </source>
</reference>
<accession>A0A2P6NLT1</accession>
<evidence type="ECO:0000313" key="1">
    <source>
        <dbReference type="EMBL" id="PRP84921.1"/>
    </source>
</evidence>
<name>A0A2P6NLT1_9EUKA</name>
<dbReference type="AlphaFoldDB" id="A0A2P6NLT1"/>
<protein>
    <submittedName>
        <fullName evidence="1">Uncharacterized protein</fullName>
    </submittedName>
</protein>
<keyword evidence="2" id="KW-1185">Reference proteome</keyword>
<dbReference type="InParanoid" id="A0A2P6NLT1"/>
<dbReference type="EMBL" id="MDYQ01000054">
    <property type="protein sequence ID" value="PRP84921.1"/>
    <property type="molecule type" value="Genomic_DNA"/>
</dbReference>
<organism evidence="1 2">
    <name type="scientific">Planoprotostelium fungivorum</name>
    <dbReference type="NCBI Taxonomy" id="1890364"/>
    <lineage>
        <taxon>Eukaryota</taxon>
        <taxon>Amoebozoa</taxon>
        <taxon>Evosea</taxon>
        <taxon>Variosea</taxon>
        <taxon>Cavosteliida</taxon>
        <taxon>Cavosteliaceae</taxon>
        <taxon>Planoprotostelium</taxon>
    </lineage>
</organism>